<dbReference type="RefSeq" id="WP_179786201.1">
    <property type="nucleotide sequence ID" value="NZ_BAAARR010000004.1"/>
</dbReference>
<protein>
    <submittedName>
        <fullName evidence="5">DNA-binding transcriptional ArsR family regulator</fullName>
    </submittedName>
</protein>
<evidence type="ECO:0000259" key="4">
    <source>
        <dbReference type="PROSITE" id="PS50987"/>
    </source>
</evidence>
<dbReference type="Pfam" id="PF12840">
    <property type="entry name" value="HTH_20"/>
    <property type="match status" value="1"/>
</dbReference>
<dbReference type="SUPFAM" id="SSF46785">
    <property type="entry name" value="Winged helix' DNA-binding domain"/>
    <property type="match status" value="1"/>
</dbReference>
<dbReference type="AlphaFoldDB" id="A0A852Z5L8"/>
<dbReference type="EMBL" id="JACBZH010000001">
    <property type="protein sequence ID" value="NYH88274.1"/>
    <property type="molecule type" value="Genomic_DNA"/>
</dbReference>
<dbReference type="InterPro" id="IPR036388">
    <property type="entry name" value="WH-like_DNA-bd_sf"/>
</dbReference>
<keyword evidence="2 5" id="KW-0238">DNA-binding</keyword>
<organism evidence="5 6">
    <name type="scientific">Actinopolymorpha rutila</name>
    <dbReference type="NCBI Taxonomy" id="446787"/>
    <lineage>
        <taxon>Bacteria</taxon>
        <taxon>Bacillati</taxon>
        <taxon>Actinomycetota</taxon>
        <taxon>Actinomycetes</taxon>
        <taxon>Propionibacteriales</taxon>
        <taxon>Actinopolymorphaceae</taxon>
        <taxon>Actinopolymorpha</taxon>
    </lineage>
</organism>
<comment type="caution">
    <text evidence="5">The sequence shown here is derived from an EMBL/GenBank/DDBJ whole genome shotgun (WGS) entry which is preliminary data.</text>
</comment>
<evidence type="ECO:0000313" key="6">
    <source>
        <dbReference type="Proteomes" id="UP000579605"/>
    </source>
</evidence>
<keyword evidence="6" id="KW-1185">Reference proteome</keyword>
<dbReference type="PROSITE" id="PS50987">
    <property type="entry name" value="HTH_ARSR_2"/>
    <property type="match status" value="1"/>
</dbReference>
<evidence type="ECO:0000256" key="1">
    <source>
        <dbReference type="ARBA" id="ARBA00023015"/>
    </source>
</evidence>
<evidence type="ECO:0000313" key="5">
    <source>
        <dbReference type="EMBL" id="NYH88274.1"/>
    </source>
</evidence>
<dbReference type="InterPro" id="IPR051011">
    <property type="entry name" value="Metal_resp_trans_reg"/>
</dbReference>
<dbReference type="InterPro" id="IPR011991">
    <property type="entry name" value="ArsR-like_HTH"/>
</dbReference>
<dbReference type="GO" id="GO:0003677">
    <property type="term" value="F:DNA binding"/>
    <property type="evidence" value="ECO:0007669"/>
    <property type="project" value="UniProtKB-KW"/>
</dbReference>
<feature type="domain" description="HTH arsR-type" evidence="4">
    <location>
        <begin position="7"/>
        <end position="102"/>
    </location>
</feature>
<dbReference type="CDD" id="cd00090">
    <property type="entry name" value="HTH_ARSR"/>
    <property type="match status" value="1"/>
</dbReference>
<keyword evidence="1" id="KW-0805">Transcription regulation</keyword>
<keyword evidence="3" id="KW-0804">Transcription</keyword>
<dbReference type="SMART" id="SM00418">
    <property type="entry name" value="HTH_ARSR"/>
    <property type="match status" value="1"/>
</dbReference>
<name>A0A852Z5L8_9ACTN</name>
<dbReference type="PANTHER" id="PTHR43132">
    <property type="entry name" value="ARSENICAL RESISTANCE OPERON REPRESSOR ARSR-RELATED"/>
    <property type="match status" value="1"/>
</dbReference>
<dbReference type="InterPro" id="IPR001845">
    <property type="entry name" value="HTH_ArsR_DNA-bd_dom"/>
</dbReference>
<evidence type="ECO:0000256" key="2">
    <source>
        <dbReference type="ARBA" id="ARBA00023125"/>
    </source>
</evidence>
<dbReference type="Gene3D" id="1.10.10.10">
    <property type="entry name" value="Winged helix-like DNA-binding domain superfamily/Winged helix DNA-binding domain"/>
    <property type="match status" value="1"/>
</dbReference>
<dbReference type="PANTHER" id="PTHR43132:SF2">
    <property type="entry name" value="ARSENICAL RESISTANCE OPERON REPRESSOR ARSR-RELATED"/>
    <property type="match status" value="1"/>
</dbReference>
<accession>A0A852Z5L8</accession>
<reference evidence="5 6" key="1">
    <citation type="submission" date="2020-07" db="EMBL/GenBank/DDBJ databases">
        <title>Sequencing the genomes of 1000 actinobacteria strains.</title>
        <authorList>
            <person name="Klenk H.-P."/>
        </authorList>
    </citation>
    <scope>NUCLEOTIDE SEQUENCE [LARGE SCALE GENOMIC DNA]</scope>
    <source>
        <strain evidence="5 6">DSM 18448</strain>
    </source>
</reference>
<dbReference type="InterPro" id="IPR036390">
    <property type="entry name" value="WH_DNA-bd_sf"/>
</dbReference>
<proteinExistence type="predicted"/>
<sequence>MSSDEAGPEMRVLRDPKVMRAMAHPVRLQVLEILREEGPLTATELGERIGESPANTSFHLRTLAKYGFVVEAERGKGRSRPWRDATGALMIPDAELEGEARRAAVAMVQGMRMMLVRQIERWVNERSGYPKKWQATGFEMEFRTRMTAEELKKVGQQIQELLEPFKHRPSGVPKGAKAVAVAAWGFPTEPPTGESSRRTAR</sequence>
<gene>
    <name evidence="5" type="ORF">F4554_000912</name>
</gene>
<evidence type="ECO:0000256" key="3">
    <source>
        <dbReference type="ARBA" id="ARBA00023163"/>
    </source>
</evidence>
<dbReference type="GO" id="GO:0003700">
    <property type="term" value="F:DNA-binding transcription factor activity"/>
    <property type="evidence" value="ECO:0007669"/>
    <property type="project" value="InterPro"/>
</dbReference>
<dbReference type="Proteomes" id="UP000579605">
    <property type="component" value="Unassembled WGS sequence"/>
</dbReference>